<reference evidence="1 2" key="1">
    <citation type="submission" date="2019-08" db="EMBL/GenBank/DDBJ databases">
        <title>Whole genome of Aphis craccivora.</title>
        <authorList>
            <person name="Voronova N.V."/>
            <person name="Shulinski R.S."/>
            <person name="Bandarenka Y.V."/>
            <person name="Zhorov D.G."/>
            <person name="Warner D."/>
        </authorList>
    </citation>
    <scope>NUCLEOTIDE SEQUENCE [LARGE SCALE GENOMIC DNA]</scope>
    <source>
        <strain evidence="1">180601</strain>
        <tissue evidence="1">Whole Body</tissue>
    </source>
</reference>
<name>A0A6G0XZV8_APHCR</name>
<accession>A0A6G0XZV8</accession>
<keyword evidence="2" id="KW-1185">Reference proteome</keyword>
<evidence type="ECO:0000313" key="2">
    <source>
        <dbReference type="Proteomes" id="UP000478052"/>
    </source>
</evidence>
<dbReference type="OrthoDB" id="10458078at2759"/>
<dbReference type="EMBL" id="VUJU01007140">
    <property type="protein sequence ID" value="KAF0746615.1"/>
    <property type="molecule type" value="Genomic_DNA"/>
</dbReference>
<dbReference type="Proteomes" id="UP000478052">
    <property type="component" value="Unassembled WGS sequence"/>
</dbReference>
<dbReference type="AlphaFoldDB" id="A0A6G0XZV8"/>
<gene>
    <name evidence="1" type="ORF">FWK35_00031076</name>
</gene>
<evidence type="ECO:0008006" key="3">
    <source>
        <dbReference type="Google" id="ProtNLM"/>
    </source>
</evidence>
<proteinExistence type="predicted"/>
<evidence type="ECO:0000313" key="1">
    <source>
        <dbReference type="EMBL" id="KAF0746615.1"/>
    </source>
</evidence>
<protein>
    <recommendedName>
        <fullName evidence="3">Dimer Tnp hAT domain-containing protein</fullName>
    </recommendedName>
</protein>
<sequence>MKYAPLTLVHVERSFIQYKSILRPNRRTFKFENLQMYVVFNCFEEDNNEDD</sequence>
<organism evidence="1 2">
    <name type="scientific">Aphis craccivora</name>
    <name type="common">Cowpea aphid</name>
    <dbReference type="NCBI Taxonomy" id="307492"/>
    <lineage>
        <taxon>Eukaryota</taxon>
        <taxon>Metazoa</taxon>
        <taxon>Ecdysozoa</taxon>
        <taxon>Arthropoda</taxon>
        <taxon>Hexapoda</taxon>
        <taxon>Insecta</taxon>
        <taxon>Pterygota</taxon>
        <taxon>Neoptera</taxon>
        <taxon>Paraneoptera</taxon>
        <taxon>Hemiptera</taxon>
        <taxon>Sternorrhyncha</taxon>
        <taxon>Aphidomorpha</taxon>
        <taxon>Aphidoidea</taxon>
        <taxon>Aphididae</taxon>
        <taxon>Aphidini</taxon>
        <taxon>Aphis</taxon>
        <taxon>Aphis</taxon>
    </lineage>
</organism>
<comment type="caution">
    <text evidence="1">The sequence shown here is derived from an EMBL/GenBank/DDBJ whole genome shotgun (WGS) entry which is preliminary data.</text>
</comment>